<dbReference type="RefSeq" id="WP_309201751.1">
    <property type="nucleotide sequence ID" value="NZ_CP133548.1"/>
</dbReference>
<sequence>MRTLPQLFKSVLVVLVSIFVFSACSTQQTSSPDKLEVVRDEINTLNKSFFAGDDEGNYAEVKVFFATDRKLENSEDPATMFGGQRGFFRYGSAVVSIPRVHKMGELEEASVLNFEFNDDPNKHVVLLKVDLLNPDVFFNQLRSRIGASNKKHAFVYIHGYNNSFNYVARRTAQMAYDLAFDGAPIFYSWPSQATVDGYPVDETNVQWTLPHLKRFLKEVSSETQADSIYLVAHSMGNRALTRAFIELMQEEDSELLKPFKEIILTAPDIDADIFKRDIAPKLVQSDAKVTLYSSSKDKALIASKSFHGYPRAGDSGSSIVVVPGMDTIDASDVATDFVGHAYFATSKSIIADLFELLHKQYRAEERSFLQRVSDRFGAYWKVLKEAEE</sequence>
<evidence type="ECO:0000313" key="3">
    <source>
        <dbReference type="Proteomes" id="UP001239782"/>
    </source>
</evidence>
<evidence type="ECO:0000313" key="2">
    <source>
        <dbReference type="EMBL" id="WMS86606.1"/>
    </source>
</evidence>
<protein>
    <submittedName>
        <fullName evidence="2">Alpha/beta hydrolase</fullName>
    </submittedName>
</protein>
<dbReference type="Pfam" id="PF05990">
    <property type="entry name" value="DUF900"/>
    <property type="match status" value="1"/>
</dbReference>
<dbReference type="Gene3D" id="3.40.50.1820">
    <property type="entry name" value="alpha/beta hydrolase"/>
    <property type="match status" value="1"/>
</dbReference>
<keyword evidence="1" id="KW-0732">Signal</keyword>
<reference evidence="2 3" key="1">
    <citation type="submission" date="2023-08" db="EMBL/GenBank/DDBJ databases">
        <title>Pleionea litopenaei sp. nov., isolated from stomach of juvenile Litopenaeus vannamei.</title>
        <authorList>
            <person name="Rho A.M."/>
            <person name="Hwang C.Y."/>
        </authorList>
    </citation>
    <scope>NUCLEOTIDE SEQUENCE [LARGE SCALE GENOMIC DNA]</scope>
    <source>
        <strain evidence="2 3">HL-JVS1</strain>
    </source>
</reference>
<dbReference type="KEGG" id="plei:Q9312_15400"/>
<dbReference type="PROSITE" id="PS51257">
    <property type="entry name" value="PROKAR_LIPOPROTEIN"/>
    <property type="match status" value="1"/>
</dbReference>
<dbReference type="InterPro" id="IPR014586">
    <property type="entry name" value="UCP033909"/>
</dbReference>
<dbReference type="SUPFAM" id="SSF53474">
    <property type="entry name" value="alpha/beta-Hydrolases"/>
    <property type="match status" value="1"/>
</dbReference>
<organism evidence="2 3">
    <name type="scientific">Pleionea litopenaei</name>
    <dbReference type="NCBI Taxonomy" id="3070815"/>
    <lineage>
        <taxon>Bacteria</taxon>
        <taxon>Pseudomonadati</taxon>
        <taxon>Pseudomonadota</taxon>
        <taxon>Gammaproteobacteria</taxon>
        <taxon>Oceanospirillales</taxon>
        <taxon>Pleioneaceae</taxon>
        <taxon>Pleionea</taxon>
    </lineage>
</organism>
<keyword evidence="3" id="KW-1185">Reference proteome</keyword>
<gene>
    <name evidence="2" type="ORF">Q9312_15400</name>
</gene>
<feature type="chain" id="PRO_5041374033" evidence="1">
    <location>
        <begin position="23"/>
        <end position="388"/>
    </location>
</feature>
<keyword evidence="2" id="KW-0378">Hydrolase</keyword>
<dbReference type="Proteomes" id="UP001239782">
    <property type="component" value="Chromosome"/>
</dbReference>
<dbReference type="PANTHER" id="PTHR36513:SF1">
    <property type="entry name" value="TRANSMEMBRANE PROTEIN"/>
    <property type="match status" value="1"/>
</dbReference>
<dbReference type="AlphaFoldDB" id="A0AA51X699"/>
<name>A0AA51X699_9GAMM</name>
<dbReference type="GO" id="GO:0016787">
    <property type="term" value="F:hydrolase activity"/>
    <property type="evidence" value="ECO:0007669"/>
    <property type="project" value="UniProtKB-KW"/>
</dbReference>
<dbReference type="InterPro" id="IPR010297">
    <property type="entry name" value="DUF900_hydrolase"/>
</dbReference>
<dbReference type="InterPro" id="IPR029058">
    <property type="entry name" value="AB_hydrolase_fold"/>
</dbReference>
<dbReference type="PIRSF" id="PIRSF033909">
    <property type="entry name" value="UCP033909"/>
    <property type="match status" value="1"/>
</dbReference>
<dbReference type="PANTHER" id="PTHR36513">
    <property type="entry name" value="ABC TRANSMEMBRANE TYPE-1 DOMAIN-CONTAINING PROTEIN"/>
    <property type="match status" value="1"/>
</dbReference>
<dbReference type="EMBL" id="CP133548">
    <property type="protein sequence ID" value="WMS86606.1"/>
    <property type="molecule type" value="Genomic_DNA"/>
</dbReference>
<accession>A0AA51X699</accession>
<evidence type="ECO:0000256" key="1">
    <source>
        <dbReference type="SAM" id="SignalP"/>
    </source>
</evidence>
<feature type="signal peptide" evidence="1">
    <location>
        <begin position="1"/>
        <end position="22"/>
    </location>
</feature>
<proteinExistence type="predicted"/>